<dbReference type="EMBL" id="CAJNJA010049815">
    <property type="protein sequence ID" value="CAE7838681.1"/>
    <property type="molecule type" value="Genomic_DNA"/>
</dbReference>
<reference evidence="1" key="1">
    <citation type="submission" date="2021-02" db="EMBL/GenBank/DDBJ databases">
        <authorList>
            <person name="Dougan E. K."/>
            <person name="Rhodes N."/>
            <person name="Thang M."/>
            <person name="Chan C."/>
        </authorList>
    </citation>
    <scope>NUCLEOTIDE SEQUENCE</scope>
</reference>
<dbReference type="Proteomes" id="UP000601435">
    <property type="component" value="Unassembled WGS sequence"/>
</dbReference>
<accession>A0A812ZS40</accession>
<gene>
    <name evidence="1" type="primary">erg26</name>
    <name evidence="1" type="ORF">SNEC2469_LOCUS25332</name>
</gene>
<comment type="caution">
    <text evidence="1">The sequence shown here is derived from an EMBL/GenBank/DDBJ whole genome shotgun (WGS) entry which is preliminary data.</text>
</comment>
<dbReference type="OrthoDB" id="436377at2759"/>
<dbReference type="AlphaFoldDB" id="A0A812ZS40"/>
<protein>
    <submittedName>
        <fullName evidence="1">Erg26 protein</fullName>
    </submittedName>
</protein>
<evidence type="ECO:0000313" key="1">
    <source>
        <dbReference type="EMBL" id="CAE7838681.1"/>
    </source>
</evidence>
<proteinExistence type="predicted"/>
<evidence type="ECO:0000313" key="2">
    <source>
        <dbReference type="Proteomes" id="UP000601435"/>
    </source>
</evidence>
<keyword evidence="2" id="KW-1185">Reference proteome</keyword>
<organism evidence="1 2">
    <name type="scientific">Symbiodinium necroappetens</name>
    <dbReference type="NCBI Taxonomy" id="1628268"/>
    <lineage>
        <taxon>Eukaryota</taxon>
        <taxon>Sar</taxon>
        <taxon>Alveolata</taxon>
        <taxon>Dinophyceae</taxon>
        <taxon>Suessiales</taxon>
        <taxon>Symbiodiniaceae</taxon>
        <taxon>Symbiodinium</taxon>
    </lineage>
</organism>
<sequence>MDVGTLASHCQSCGERAVLEAGQYQLALRGFNPPVVPMVHEEELPKHSWRVTLLRRAANRVPNLNETFSPVAFGSVPNFPLDESSSTTGLWRGRTFPQEADGVESTVVPADDRLSPSRYISLT</sequence>
<name>A0A812ZS40_9DINO</name>